<dbReference type="SUPFAM" id="SSF49313">
    <property type="entry name" value="Cadherin-like"/>
    <property type="match status" value="2"/>
</dbReference>
<dbReference type="InterPro" id="IPR020894">
    <property type="entry name" value="Cadherin_CS"/>
</dbReference>
<dbReference type="InterPro" id="IPR015919">
    <property type="entry name" value="Cadherin-like_sf"/>
</dbReference>
<gene>
    <name evidence="9" type="ORF">PACLA_8A027480</name>
</gene>
<evidence type="ECO:0000313" key="10">
    <source>
        <dbReference type="Proteomes" id="UP001152795"/>
    </source>
</evidence>
<protein>
    <submittedName>
        <fullName evidence="9">Dachsous-like</fullName>
    </submittedName>
</protein>
<comment type="subcellular location">
    <subcellularLocation>
        <location evidence="1">Membrane</location>
    </subcellularLocation>
</comment>
<dbReference type="AlphaFoldDB" id="A0A6S7GIN2"/>
<feature type="compositionally biased region" description="Low complexity" evidence="7">
    <location>
        <begin position="345"/>
        <end position="360"/>
    </location>
</feature>
<keyword evidence="6 8" id="KW-0472">Membrane</keyword>
<reference evidence="9" key="1">
    <citation type="submission" date="2020-04" db="EMBL/GenBank/DDBJ databases">
        <authorList>
            <person name="Alioto T."/>
            <person name="Alioto T."/>
            <person name="Gomez Garrido J."/>
        </authorList>
    </citation>
    <scope>NUCLEOTIDE SEQUENCE</scope>
    <source>
        <strain evidence="9">A484AB</strain>
    </source>
</reference>
<dbReference type="PANTHER" id="PTHR24026">
    <property type="entry name" value="FAT ATYPICAL CADHERIN-RELATED"/>
    <property type="match status" value="1"/>
</dbReference>
<dbReference type="EMBL" id="CACRXK020001855">
    <property type="protein sequence ID" value="CAB3991465.1"/>
    <property type="molecule type" value="Genomic_DNA"/>
</dbReference>
<evidence type="ECO:0000256" key="4">
    <source>
        <dbReference type="ARBA" id="ARBA00022837"/>
    </source>
</evidence>
<evidence type="ECO:0000256" key="8">
    <source>
        <dbReference type="SAM" id="Phobius"/>
    </source>
</evidence>
<evidence type="ECO:0000256" key="7">
    <source>
        <dbReference type="SAM" id="MobiDB-lite"/>
    </source>
</evidence>
<feature type="compositionally biased region" description="Acidic residues" evidence="7">
    <location>
        <begin position="392"/>
        <end position="403"/>
    </location>
</feature>
<proteinExistence type="predicted"/>
<dbReference type="InterPro" id="IPR027397">
    <property type="entry name" value="Catenin-bd_sf"/>
</dbReference>
<dbReference type="OrthoDB" id="6252479at2759"/>
<keyword evidence="10" id="KW-1185">Reference proteome</keyword>
<evidence type="ECO:0000256" key="6">
    <source>
        <dbReference type="ARBA" id="ARBA00023136"/>
    </source>
</evidence>
<dbReference type="FunFam" id="2.60.40.60:FF:000015">
    <property type="entry name" value="FAT atypical cadherin 1"/>
    <property type="match status" value="1"/>
</dbReference>
<dbReference type="PROSITE" id="PS00232">
    <property type="entry name" value="CADHERIN_1"/>
    <property type="match status" value="1"/>
</dbReference>
<dbReference type="PROSITE" id="PS50268">
    <property type="entry name" value="CADHERIN_2"/>
    <property type="match status" value="3"/>
</dbReference>
<keyword evidence="4" id="KW-0106">Calcium</keyword>
<feature type="transmembrane region" description="Helical" evidence="8">
    <location>
        <begin position="274"/>
        <end position="299"/>
    </location>
</feature>
<keyword evidence="2 8" id="KW-0812">Transmembrane</keyword>
<sequence length="634" mass="68920">MDNYDEGASSSSQNGDIFDSIPPRASDISVVINVKDVNDNAPVFVKPRDLGVAENALNGTHAGTIKASDSDSGANKTISLSIVNGTGLGKFNIEQSTGNLTSAEVFDYEKKSSYTLVVKAQDHGTPPKYTIRSVIVPIISVDEFEPTFQNTSYEFVVSGNAKEGDTIGRVHATDSDSGRDGEIKYGLDSPVTLFAINSSSGDIYLTMDVVEYNEHKRNKRDTESSNQPDSFNVTIIASSGQPGSKVSKVTAEMSLNYTTSPSIPNNNNQSISEAIQTVIIAVGIVAFLALLAAFLIWFVRRKRKEGTETKKPSEEMVLRSMASQRSFNSVDEKGLINRYEHVPTSASSSLQSGSSGNGSSDVGYELTDRRNVHTKTQMDSNVTDSGIQPDVENSDVENSDVDNSDARSFDVRSDRTDRIIAHLQSIESLHDFDDEGGREASAGIDVGNLLYAKCAEADAEGDDQDRPRVFNFEGRPDYTGSLSSILGSHEELRGHYNYSYAMNQGPHYQPLSEVFSEIGRFPSKELGSPMNGMNDLSARTSMLSSVSSLHNQHLDPESTYSSLPMTPNFTPAITPLITRSPSLSPLTSEVVTPMVSPSQSRPSSVYLPRSRPSSSFIQLAERHVLDDFDEDVNV</sequence>
<evidence type="ECO:0000256" key="5">
    <source>
        <dbReference type="ARBA" id="ARBA00022989"/>
    </source>
</evidence>
<dbReference type="GO" id="GO:0005509">
    <property type="term" value="F:calcium ion binding"/>
    <property type="evidence" value="ECO:0007669"/>
    <property type="project" value="UniProtKB-UniRule"/>
</dbReference>
<evidence type="ECO:0000256" key="3">
    <source>
        <dbReference type="ARBA" id="ARBA00022737"/>
    </source>
</evidence>
<dbReference type="Proteomes" id="UP001152795">
    <property type="component" value="Unassembled WGS sequence"/>
</dbReference>
<comment type="caution">
    <text evidence="9">The sequence shown here is derived from an EMBL/GenBank/DDBJ whole genome shotgun (WGS) entry which is preliminary data.</text>
</comment>
<dbReference type="Gene3D" id="4.10.900.10">
    <property type="entry name" value="TCF3-CBD (Catenin binding domain)"/>
    <property type="match status" value="1"/>
</dbReference>
<feature type="region of interest" description="Disordered" evidence="7">
    <location>
        <begin position="1"/>
        <end position="20"/>
    </location>
</feature>
<feature type="compositionally biased region" description="Polar residues" evidence="7">
    <location>
        <begin position="374"/>
        <end position="386"/>
    </location>
</feature>
<name>A0A6S7GIN2_PARCT</name>
<keyword evidence="5 8" id="KW-1133">Transmembrane helix</keyword>
<accession>A0A6S7GIN2</accession>
<dbReference type="InterPro" id="IPR002126">
    <property type="entry name" value="Cadherin-like_dom"/>
</dbReference>
<dbReference type="GO" id="GO:0005886">
    <property type="term" value="C:plasma membrane"/>
    <property type="evidence" value="ECO:0007669"/>
    <property type="project" value="UniProtKB-SubCell"/>
</dbReference>
<organism evidence="9 10">
    <name type="scientific">Paramuricea clavata</name>
    <name type="common">Red gorgonian</name>
    <name type="synonym">Violescent sea-whip</name>
    <dbReference type="NCBI Taxonomy" id="317549"/>
    <lineage>
        <taxon>Eukaryota</taxon>
        <taxon>Metazoa</taxon>
        <taxon>Cnidaria</taxon>
        <taxon>Anthozoa</taxon>
        <taxon>Octocorallia</taxon>
        <taxon>Malacalcyonacea</taxon>
        <taxon>Plexauridae</taxon>
        <taxon>Paramuricea</taxon>
    </lineage>
</organism>
<dbReference type="Gene3D" id="2.60.40.60">
    <property type="entry name" value="Cadherins"/>
    <property type="match status" value="2"/>
</dbReference>
<dbReference type="Pfam" id="PF00028">
    <property type="entry name" value="Cadherin"/>
    <property type="match status" value="2"/>
</dbReference>
<dbReference type="PRINTS" id="PR00205">
    <property type="entry name" value="CADHERIN"/>
</dbReference>
<evidence type="ECO:0000313" key="9">
    <source>
        <dbReference type="EMBL" id="CAB3991465.1"/>
    </source>
</evidence>
<keyword evidence="3" id="KW-0677">Repeat</keyword>
<dbReference type="SMART" id="SM00112">
    <property type="entry name" value="CA"/>
    <property type="match status" value="2"/>
</dbReference>
<evidence type="ECO:0000256" key="1">
    <source>
        <dbReference type="ARBA" id="ARBA00004370"/>
    </source>
</evidence>
<dbReference type="PANTHER" id="PTHR24026:SF126">
    <property type="entry name" value="PROTOCADHERIN FAT 4"/>
    <property type="match status" value="1"/>
</dbReference>
<dbReference type="GO" id="GO:0007156">
    <property type="term" value="P:homophilic cell adhesion via plasma membrane adhesion molecules"/>
    <property type="evidence" value="ECO:0007669"/>
    <property type="project" value="InterPro"/>
</dbReference>
<evidence type="ECO:0000256" key="2">
    <source>
        <dbReference type="ARBA" id="ARBA00022692"/>
    </source>
</evidence>
<feature type="region of interest" description="Disordered" evidence="7">
    <location>
        <begin position="343"/>
        <end position="409"/>
    </location>
</feature>
<dbReference type="CDD" id="cd11304">
    <property type="entry name" value="Cadherin_repeat"/>
    <property type="match status" value="2"/>
</dbReference>